<dbReference type="PANTHER" id="PTHR33048:SF157">
    <property type="entry name" value="INTEGRAL MEMBRANE PROTEIN"/>
    <property type="match status" value="1"/>
</dbReference>
<evidence type="ECO:0000256" key="4">
    <source>
        <dbReference type="ARBA" id="ARBA00023136"/>
    </source>
</evidence>
<dbReference type="AlphaFoldDB" id="A0A2V1CYC4"/>
<dbReference type="Proteomes" id="UP000244855">
    <property type="component" value="Unassembled WGS sequence"/>
</dbReference>
<evidence type="ECO:0000256" key="1">
    <source>
        <dbReference type="ARBA" id="ARBA00004141"/>
    </source>
</evidence>
<dbReference type="STRING" id="97972.A0A2V1CYC4"/>
<name>A0A2V1CYC4_9PLEO</name>
<evidence type="ECO:0000256" key="6">
    <source>
        <dbReference type="SAM" id="Phobius"/>
    </source>
</evidence>
<accession>A0A2V1CYC4</accession>
<comment type="similarity">
    <text evidence="5">Belongs to the SAT4 family.</text>
</comment>
<sequence length="327" mass="36326">MALSRPAINAIVTSTVFPIIASVAVALRFIARSKKKQPFGSDDWSILAALICCLSIAVVAIWAACIGLTGAQWSHFTPIQFTKLRKIQFAQILLSHVIFGLTKLSVVFFYKRIFNLGRIVIATNLALALVILFMITSFFTLLFCARGVSSFWTTPPQLEGTQYIMKLSDLIKAYSIIDIVLDITILSLPLAPIYRMHLSVGRRLAITAIFLLGAFCLVCSIVRLHYVQELDNSPTLPPEKRPRIYDNNDLWAHLEAYASTLTACLPTLRPIFPNYRSLHSLVASVRSWISASSNSSRQNNVDEEQLCENRDVIPPNNILGPAASQSD</sequence>
<feature type="transmembrane region" description="Helical" evidence="6">
    <location>
        <begin position="173"/>
        <end position="192"/>
    </location>
</feature>
<feature type="transmembrane region" description="Helical" evidence="6">
    <location>
        <begin position="6"/>
        <end position="31"/>
    </location>
</feature>
<dbReference type="Pfam" id="PF20684">
    <property type="entry name" value="Fung_rhodopsin"/>
    <property type="match status" value="1"/>
</dbReference>
<feature type="domain" description="Rhodopsin" evidence="7">
    <location>
        <begin position="27"/>
        <end position="272"/>
    </location>
</feature>
<dbReference type="PANTHER" id="PTHR33048">
    <property type="entry name" value="PTH11-LIKE INTEGRAL MEMBRANE PROTEIN (AFU_ORTHOLOGUE AFUA_5G11245)"/>
    <property type="match status" value="1"/>
</dbReference>
<keyword evidence="3 6" id="KW-1133">Transmembrane helix</keyword>
<dbReference type="InterPro" id="IPR049326">
    <property type="entry name" value="Rhodopsin_dom_fungi"/>
</dbReference>
<reference evidence="8 9" key="1">
    <citation type="journal article" date="2018" name="Sci. Rep.">
        <title>Comparative genomics provides insights into the lifestyle and reveals functional heterogeneity of dark septate endophytic fungi.</title>
        <authorList>
            <person name="Knapp D.G."/>
            <person name="Nemeth J.B."/>
            <person name="Barry K."/>
            <person name="Hainaut M."/>
            <person name="Henrissat B."/>
            <person name="Johnson J."/>
            <person name="Kuo A."/>
            <person name="Lim J.H.P."/>
            <person name="Lipzen A."/>
            <person name="Nolan M."/>
            <person name="Ohm R.A."/>
            <person name="Tamas L."/>
            <person name="Grigoriev I.V."/>
            <person name="Spatafora J.W."/>
            <person name="Nagy L.G."/>
            <person name="Kovacs G.M."/>
        </authorList>
    </citation>
    <scope>NUCLEOTIDE SEQUENCE [LARGE SCALE GENOMIC DNA]</scope>
    <source>
        <strain evidence="8 9">DSE2036</strain>
    </source>
</reference>
<keyword evidence="4 6" id="KW-0472">Membrane</keyword>
<dbReference type="EMBL" id="KZ806165">
    <property type="protein sequence ID" value="PVH90661.1"/>
    <property type="molecule type" value="Genomic_DNA"/>
</dbReference>
<dbReference type="InterPro" id="IPR052337">
    <property type="entry name" value="SAT4-like"/>
</dbReference>
<dbReference type="GO" id="GO:0016020">
    <property type="term" value="C:membrane"/>
    <property type="evidence" value="ECO:0007669"/>
    <property type="project" value="UniProtKB-SubCell"/>
</dbReference>
<keyword evidence="9" id="KW-1185">Reference proteome</keyword>
<feature type="transmembrane region" description="Helical" evidence="6">
    <location>
        <begin position="43"/>
        <end position="69"/>
    </location>
</feature>
<evidence type="ECO:0000256" key="5">
    <source>
        <dbReference type="ARBA" id="ARBA00038359"/>
    </source>
</evidence>
<feature type="transmembrane region" description="Helical" evidence="6">
    <location>
        <begin position="204"/>
        <end position="226"/>
    </location>
</feature>
<evidence type="ECO:0000256" key="2">
    <source>
        <dbReference type="ARBA" id="ARBA00022692"/>
    </source>
</evidence>
<evidence type="ECO:0000256" key="3">
    <source>
        <dbReference type="ARBA" id="ARBA00022989"/>
    </source>
</evidence>
<comment type="subcellular location">
    <subcellularLocation>
        <location evidence="1">Membrane</location>
        <topology evidence="1">Multi-pass membrane protein</topology>
    </subcellularLocation>
</comment>
<organism evidence="8 9">
    <name type="scientific">Periconia macrospinosa</name>
    <dbReference type="NCBI Taxonomy" id="97972"/>
    <lineage>
        <taxon>Eukaryota</taxon>
        <taxon>Fungi</taxon>
        <taxon>Dikarya</taxon>
        <taxon>Ascomycota</taxon>
        <taxon>Pezizomycotina</taxon>
        <taxon>Dothideomycetes</taxon>
        <taxon>Pleosporomycetidae</taxon>
        <taxon>Pleosporales</taxon>
        <taxon>Massarineae</taxon>
        <taxon>Periconiaceae</taxon>
        <taxon>Periconia</taxon>
    </lineage>
</organism>
<proteinExistence type="inferred from homology"/>
<protein>
    <recommendedName>
        <fullName evidence="7">Rhodopsin domain-containing protein</fullName>
    </recommendedName>
</protein>
<evidence type="ECO:0000259" key="7">
    <source>
        <dbReference type="Pfam" id="PF20684"/>
    </source>
</evidence>
<evidence type="ECO:0000313" key="9">
    <source>
        <dbReference type="Proteomes" id="UP000244855"/>
    </source>
</evidence>
<evidence type="ECO:0000313" key="8">
    <source>
        <dbReference type="EMBL" id="PVH90661.1"/>
    </source>
</evidence>
<dbReference type="OrthoDB" id="5398388at2759"/>
<feature type="transmembrane region" description="Helical" evidence="6">
    <location>
        <begin position="122"/>
        <end position="148"/>
    </location>
</feature>
<feature type="transmembrane region" description="Helical" evidence="6">
    <location>
        <begin position="89"/>
        <end position="110"/>
    </location>
</feature>
<gene>
    <name evidence="8" type="ORF">DM02DRAFT_547368</name>
</gene>
<keyword evidence="2 6" id="KW-0812">Transmembrane</keyword>